<dbReference type="Proteomes" id="UP000198891">
    <property type="component" value="Unassembled WGS sequence"/>
</dbReference>
<dbReference type="CDD" id="cd04301">
    <property type="entry name" value="NAT_SF"/>
    <property type="match status" value="1"/>
</dbReference>
<dbReference type="InterPro" id="IPR016181">
    <property type="entry name" value="Acyl_CoA_acyltransferase"/>
</dbReference>
<keyword evidence="4" id="KW-1185">Reference proteome</keyword>
<dbReference type="RefSeq" id="WP_092550019.1">
    <property type="nucleotide sequence ID" value="NZ_FNPZ01000001.1"/>
</dbReference>
<gene>
    <name evidence="3" type="ORF">SAMN05216554_1167</name>
</gene>
<dbReference type="PROSITE" id="PS51186">
    <property type="entry name" value="GNAT"/>
    <property type="match status" value="1"/>
</dbReference>
<dbReference type="Pfam" id="PF14542">
    <property type="entry name" value="Acetyltransf_CG"/>
    <property type="match status" value="1"/>
</dbReference>
<dbReference type="Gene3D" id="3.40.630.30">
    <property type="match status" value="1"/>
</dbReference>
<dbReference type="EMBL" id="FNPZ01000001">
    <property type="protein sequence ID" value="SDY68816.1"/>
    <property type="molecule type" value="Genomic_DNA"/>
</dbReference>
<dbReference type="PANTHER" id="PTHR31435:SF10">
    <property type="entry name" value="BSR4717 PROTEIN"/>
    <property type="match status" value="1"/>
</dbReference>
<dbReference type="OrthoDB" id="5405911at2"/>
<name>A0A1H3LWS5_9MICO</name>
<dbReference type="PROSITE" id="PS51729">
    <property type="entry name" value="GNAT_YJDJ"/>
    <property type="match status" value="1"/>
</dbReference>
<dbReference type="AlphaFoldDB" id="A0A1H3LWS5"/>
<proteinExistence type="predicted"/>
<feature type="domain" description="N-acetyltransferase" evidence="2">
    <location>
        <begin position="6"/>
        <end position="92"/>
    </location>
</feature>
<organism evidence="3 4">
    <name type="scientific">Herbiconiux ginsengi</name>
    <dbReference type="NCBI Taxonomy" id="381665"/>
    <lineage>
        <taxon>Bacteria</taxon>
        <taxon>Bacillati</taxon>
        <taxon>Actinomycetota</taxon>
        <taxon>Actinomycetes</taxon>
        <taxon>Micrococcales</taxon>
        <taxon>Microbacteriaceae</taxon>
        <taxon>Herbiconiux</taxon>
    </lineage>
</organism>
<evidence type="ECO:0000259" key="1">
    <source>
        <dbReference type="PROSITE" id="PS51186"/>
    </source>
</evidence>
<dbReference type="STRING" id="381665.SAMN05216554_1167"/>
<protein>
    <submittedName>
        <fullName evidence="3">Uncharacterized protein</fullName>
    </submittedName>
</protein>
<reference evidence="3 4" key="1">
    <citation type="submission" date="2016-10" db="EMBL/GenBank/DDBJ databases">
        <authorList>
            <person name="de Groot N.N."/>
        </authorList>
    </citation>
    <scope>NUCLEOTIDE SEQUENCE [LARGE SCALE GENOMIC DNA]</scope>
    <source>
        <strain evidence="3 4">CGMCC 4.3491</strain>
    </source>
</reference>
<dbReference type="PANTHER" id="PTHR31435">
    <property type="entry name" value="PROTEIN NATD1"/>
    <property type="match status" value="1"/>
</dbReference>
<dbReference type="GO" id="GO:0016747">
    <property type="term" value="F:acyltransferase activity, transferring groups other than amino-acyl groups"/>
    <property type="evidence" value="ECO:0007669"/>
    <property type="project" value="InterPro"/>
</dbReference>
<evidence type="ECO:0000259" key="2">
    <source>
        <dbReference type="PROSITE" id="PS51729"/>
    </source>
</evidence>
<accession>A0A1H3LWS5</accession>
<dbReference type="InterPro" id="IPR031165">
    <property type="entry name" value="GNAT_YJDJ"/>
</dbReference>
<dbReference type="SUPFAM" id="SSF55729">
    <property type="entry name" value="Acyl-CoA N-acyltransferases (Nat)"/>
    <property type="match status" value="1"/>
</dbReference>
<evidence type="ECO:0000313" key="3">
    <source>
        <dbReference type="EMBL" id="SDY68816.1"/>
    </source>
</evidence>
<sequence>MSTEIRNEQTQNRYTITLDDELVGFTDYRIVGRSIVFTRTEVDPRRRNNGVAGQLVQYALDDVRTGDLAVVPQCTFVSQWIDGHPDYQELVDRG</sequence>
<feature type="domain" description="N-acetyltransferase" evidence="1">
    <location>
        <begin position="1"/>
        <end position="94"/>
    </location>
</feature>
<dbReference type="InterPro" id="IPR000182">
    <property type="entry name" value="GNAT_dom"/>
</dbReference>
<evidence type="ECO:0000313" key="4">
    <source>
        <dbReference type="Proteomes" id="UP000198891"/>
    </source>
</evidence>
<dbReference type="InterPro" id="IPR045057">
    <property type="entry name" value="Gcn5-rel_NAT"/>
</dbReference>